<gene>
    <name evidence="2" type="ORF">AQI88_23405</name>
</gene>
<sequence length="161" mass="18444">MTDDKYSDVSLRPVREADLECFLAYEHEPEAVRRSRFTPRPREAFLRHWRERVLGGPDSLVRTVVADGDVAGNVLSWTEGERRFVGYWLGRPYWARGVGTRALGLFLELERVRPLYADPFSGNAASVRLLEKHGFARAGTVRYGEDEHVLFVLSHPDEADR</sequence>
<dbReference type="GO" id="GO:0016747">
    <property type="term" value="F:acyltransferase activity, transferring groups other than amino-acyl groups"/>
    <property type="evidence" value="ECO:0007669"/>
    <property type="project" value="InterPro"/>
</dbReference>
<reference evidence="2 3" key="1">
    <citation type="submission" date="2015-10" db="EMBL/GenBank/DDBJ databases">
        <title>Draft genome sequence of Streptomyces cellostaticus DSM 40189, type strain for the species Streptomyces cellostaticus.</title>
        <authorList>
            <person name="Ruckert C."/>
            <person name="Winkler A."/>
            <person name="Kalinowski J."/>
            <person name="Kampfer P."/>
            <person name="Glaeser S."/>
        </authorList>
    </citation>
    <scope>NUCLEOTIDE SEQUENCE [LARGE SCALE GENOMIC DNA]</scope>
    <source>
        <strain evidence="2 3">DSM 40189</strain>
    </source>
</reference>
<protein>
    <recommendedName>
        <fullName evidence="1">N-acetyltransferase domain-containing protein</fullName>
    </recommendedName>
</protein>
<dbReference type="AlphaFoldDB" id="A0A101NJG1"/>
<dbReference type="PANTHER" id="PTHR43328">
    <property type="entry name" value="ACETYLTRANSFERASE-RELATED"/>
    <property type="match status" value="1"/>
</dbReference>
<dbReference type="Proteomes" id="UP000054241">
    <property type="component" value="Unassembled WGS sequence"/>
</dbReference>
<evidence type="ECO:0000313" key="2">
    <source>
        <dbReference type="EMBL" id="KUM94109.1"/>
    </source>
</evidence>
<comment type="caution">
    <text evidence="2">The sequence shown here is derived from an EMBL/GenBank/DDBJ whole genome shotgun (WGS) entry which is preliminary data.</text>
</comment>
<dbReference type="PANTHER" id="PTHR43328:SF1">
    <property type="entry name" value="N-ACETYLTRANSFERASE DOMAIN-CONTAINING PROTEIN"/>
    <property type="match status" value="1"/>
</dbReference>
<dbReference type="RefSeq" id="WP_067002645.1">
    <property type="nucleotide sequence ID" value="NZ_BNDU01000006.1"/>
</dbReference>
<keyword evidence="3" id="KW-1185">Reference proteome</keyword>
<dbReference type="InterPro" id="IPR000182">
    <property type="entry name" value="GNAT_dom"/>
</dbReference>
<feature type="domain" description="N-acetyltransferase" evidence="1">
    <location>
        <begin position="9"/>
        <end position="156"/>
    </location>
</feature>
<dbReference type="PROSITE" id="PS51186">
    <property type="entry name" value="GNAT"/>
    <property type="match status" value="1"/>
</dbReference>
<dbReference type="OrthoDB" id="9801656at2"/>
<dbReference type="Pfam" id="PF13302">
    <property type="entry name" value="Acetyltransf_3"/>
    <property type="match status" value="1"/>
</dbReference>
<organism evidence="2 3">
    <name type="scientific">Streptomyces cellostaticus</name>
    <dbReference type="NCBI Taxonomy" id="67285"/>
    <lineage>
        <taxon>Bacteria</taxon>
        <taxon>Bacillati</taxon>
        <taxon>Actinomycetota</taxon>
        <taxon>Actinomycetes</taxon>
        <taxon>Kitasatosporales</taxon>
        <taxon>Streptomycetaceae</taxon>
        <taxon>Streptomyces</taxon>
    </lineage>
</organism>
<name>A0A101NJG1_9ACTN</name>
<dbReference type="InterPro" id="IPR016181">
    <property type="entry name" value="Acyl_CoA_acyltransferase"/>
</dbReference>
<evidence type="ECO:0000259" key="1">
    <source>
        <dbReference type="PROSITE" id="PS51186"/>
    </source>
</evidence>
<accession>A0A101NJG1</accession>
<dbReference type="EMBL" id="LMWL01000041">
    <property type="protein sequence ID" value="KUM94109.1"/>
    <property type="molecule type" value="Genomic_DNA"/>
</dbReference>
<evidence type="ECO:0000313" key="3">
    <source>
        <dbReference type="Proteomes" id="UP000054241"/>
    </source>
</evidence>
<proteinExistence type="predicted"/>
<dbReference type="Gene3D" id="3.40.630.30">
    <property type="match status" value="1"/>
</dbReference>
<dbReference type="STRING" id="67285.AQI88_23405"/>
<dbReference type="SUPFAM" id="SSF55729">
    <property type="entry name" value="Acyl-CoA N-acyltransferases (Nat)"/>
    <property type="match status" value="1"/>
</dbReference>